<reference evidence="3" key="1">
    <citation type="submission" date="2021-06" db="EMBL/GenBank/DDBJ databases">
        <authorList>
            <consortium name="Wellcome Sanger Institute Data Sharing"/>
        </authorList>
    </citation>
    <scope>NUCLEOTIDE SEQUENCE [LARGE SCALE GENOMIC DNA]</scope>
</reference>
<dbReference type="Pfam" id="PF18658">
    <property type="entry name" value="zf-C2H2_12"/>
    <property type="match status" value="4"/>
</dbReference>
<dbReference type="PANTHER" id="PTHR34589">
    <property type="entry name" value="SIMILAR TO RIKEN CDNA 2700081O15"/>
    <property type="match status" value="1"/>
</dbReference>
<feature type="domain" description="SPIN-DOC-like zinc-finger" evidence="2">
    <location>
        <begin position="461"/>
        <end position="524"/>
    </location>
</feature>
<dbReference type="AlphaFoldDB" id="A0A8C4S8E9"/>
<dbReference type="InterPro" id="IPR052675">
    <property type="entry name" value="ZnF_transloc-Spindlin_int"/>
</dbReference>
<evidence type="ECO:0000313" key="4">
    <source>
        <dbReference type="Proteomes" id="UP000694620"/>
    </source>
</evidence>
<name>A0A8C4S8E9_ERPCA</name>
<feature type="compositionally biased region" description="Polar residues" evidence="1">
    <location>
        <begin position="354"/>
        <end position="368"/>
    </location>
</feature>
<dbReference type="GeneTree" id="ENSGT00600000084617"/>
<sequence length="707" mass="80238">MEHHKEEEEPPARTRSREEGEKNVADTSDSEMATSRRLGNGKTAFQGKGNKVNGEPEELKSSTEQSTPLQDIMSQEEKASYWRRSQQTTKSVSSSPPYLLSVSSSCGTWKQGDHREERASRPGRSRIPGRDHRRYYHEYWRTEYLMDFEPQRHGMICMVCGSSLATLKLSTIKRHIRQKHPDSLLWSQADKDVIRSGWEAHLSLEGGWRPSTSLPLRAQRSTELVDCARQSVGKISSCTPKKSINRITRQQCSDLVSGVHEPLEQSPSGTGSRTLERYLNDSLHTWFRQEFLMDYHVDANKLVCMVCGIELPSLHLEDIKSHVLDIHPNSLIYTTEEKRSILQTWDNRSKEGEGSSSVHSNQYSNNAGATFPADMDRIDNFDVSVKSEPETEDEDCQVSTVCHNNNLTAQDHGNLTLSTTSSSLNSEKHNKIGNSDTWEHTVNMAHKQFLVSAKGLEHCDQERWRLDYLVDYNWKTQGLVCMVCCETLPDVKMNAIKRHIHECHPETAKLGLAEREAVAAAWSKELQTKAQTKLSDTITASSSTLSVPQMPATRLEASTKTTAERNNTASVEDEDSLVTRVSGFDDNQQPSDNPTLKATQKRNHYPGKDQRRNYQVRWRLEYLMDYDCRRHGLICMVCGGALATLKVSTIKRHIQQMHPHSQQLSTEERHHIMLTYSQTAVHNIHSSDCFITENFPDLSSSKLSQAL</sequence>
<dbReference type="Proteomes" id="UP000694620">
    <property type="component" value="Chromosome 1"/>
</dbReference>
<accession>A0A8C4S8E9</accession>
<dbReference type="PANTHER" id="PTHR34589:SF2">
    <property type="entry name" value="ZINC FINGER TRANSLOCATION-ASSOCIATED PROTEIN"/>
    <property type="match status" value="1"/>
</dbReference>
<dbReference type="InterPro" id="IPR040647">
    <property type="entry name" value="SPIN-DOC_Znf-C2H2"/>
</dbReference>
<feature type="domain" description="SPIN-DOC-like zinc-finger" evidence="2">
    <location>
        <begin position="616"/>
        <end position="677"/>
    </location>
</feature>
<reference evidence="3" key="2">
    <citation type="submission" date="2025-08" db="UniProtKB">
        <authorList>
            <consortium name="Ensembl"/>
        </authorList>
    </citation>
    <scope>IDENTIFICATION</scope>
</reference>
<feature type="compositionally biased region" description="Basic and acidic residues" evidence="1">
    <location>
        <begin position="1"/>
        <end position="24"/>
    </location>
</feature>
<feature type="compositionally biased region" description="Basic and acidic residues" evidence="1">
    <location>
        <begin position="111"/>
        <end position="120"/>
    </location>
</feature>
<feature type="compositionally biased region" description="Polar residues" evidence="1">
    <location>
        <begin position="585"/>
        <end position="598"/>
    </location>
</feature>
<feature type="domain" description="SPIN-DOC-like zinc-finger" evidence="2">
    <location>
        <begin position="284"/>
        <end position="346"/>
    </location>
</feature>
<feature type="compositionally biased region" description="Low complexity" evidence="1">
    <location>
        <begin position="91"/>
        <end position="105"/>
    </location>
</feature>
<feature type="region of interest" description="Disordered" evidence="1">
    <location>
        <begin position="557"/>
        <end position="610"/>
    </location>
</feature>
<feature type="region of interest" description="Disordered" evidence="1">
    <location>
        <begin position="1"/>
        <end position="126"/>
    </location>
</feature>
<organism evidence="3 4">
    <name type="scientific">Erpetoichthys calabaricus</name>
    <name type="common">Rope fish</name>
    <name type="synonym">Calamoichthys calabaricus</name>
    <dbReference type="NCBI Taxonomy" id="27687"/>
    <lineage>
        <taxon>Eukaryota</taxon>
        <taxon>Metazoa</taxon>
        <taxon>Chordata</taxon>
        <taxon>Craniata</taxon>
        <taxon>Vertebrata</taxon>
        <taxon>Euteleostomi</taxon>
        <taxon>Actinopterygii</taxon>
        <taxon>Polypteriformes</taxon>
        <taxon>Polypteridae</taxon>
        <taxon>Erpetoichthys</taxon>
    </lineage>
</organism>
<feature type="region of interest" description="Disordered" evidence="1">
    <location>
        <begin position="346"/>
        <end position="371"/>
    </location>
</feature>
<feature type="domain" description="SPIN-DOC-like zinc-finger" evidence="2">
    <location>
        <begin position="137"/>
        <end position="199"/>
    </location>
</feature>
<reference evidence="3" key="3">
    <citation type="submission" date="2025-09" db="UniProtKB">
        <authorList>
            <consortium name="Ensembl"/>
        </authorList>
    </citation>
    <scope>IDENTIFICATION</scope>
</reference>
<keyword evidence="4" id="KW-1185">Reference proteome</keyword>
<protein>
    <submittedName>
        <fullName evidence="3">Zinc finger translocation associated</fullName>
    </submittedName>
</protein>
<dbReference type="Ensembl" id="ENSECRT00000013896.1">
    <property type="protein sequence ID" value="ENSECRP00000013659.1"/>
    <property type="gene ID" value="ENSECRG00000009124.1"/>
</dbReference>
<feature type="compositionally biased region" description="Polar residues" evidence="1">
    <location>
        <begin position="62"/>
        <end position="73"/>
    </location>
</feature>
<evidence type="ECO:0000256" key="1">
    <source>
        <dbReference type="SAM" id="MobiDB-lite"/>
    </source>
</evidence>
<feature type="compositionally biased region" description="Polar residues" evidence="1">
    <location>
        <begin position="557"/>
        <end position="570"/>
    </location>
</feature>
<proteinExistence type="predicted"/>
<dbReference type="GO" id="GO:0045892">
    <property type="term" value="P:negative regulation of DNA-templated transcription"/>
    <property type="evidence" value="ECO:0007669"/>
    <property type="project" value="TreeGrafter"/>
</dbReference>
<evidence type="ECO:0000259" key="2">
    <source>
        <dbReference type="Pfam" id="PF18658"/>
    </source>
</evidence>
<evidence type="ECO:0000313" key="3">
    <source>
        <dbReference type="Ensembl" id="ENSECRP00000013659.1"/>
    </source>
</evidence>